<proteinExistence type="predicted"/>
<evidence type="ECO:0000313" key="5">
    <source>
        <dbReference type="EMBL" id="MEK8047776.1"/>
    </source>
</evidence>
<dbReference type="EMBL" id="JBBUTI010000011">
    <property type="protein sequence ID" value="MEK8047776.1"/>
    <property type="molecule type" value="Genomic_DNA"/>
</dbReference>
<keyword evidence="3" id="KW-0804">Transcription</keyword>
<comment type="caution">
    <text evidence="5">The sequence shown here is derived from an EMBL/GenBank/DDBJ whole genome shotgun (WGS) entry which is preliminary data.</text>
</comment>
<sequence length="351" mass="38092">MNLAARLQALIPQGLAPATPDGATAYALDTPLIPWAYQGALVAEYAHSREMDLAEWRRRAGVAEGSGLGLLLSPRQLLALLEQARCSAPDAAFVLGRLALPGHFGLASQALQQAPHLLGALQTLCRFAGRLTPLLTPRLLVQGDELFLYWTDACGAPAPLRPFLVDLHMSAVVGMAAWLQGEARLPWRCSFNRTVPRDLARHASFLGTDLRFDCQVDAMRLPLARALQPWRGAAALPSERVLAADPDAPRRGLLTALYDHLLPQAAGQPSLDGAARHFGVSPATLKRHLAHHGSSFQGEFDTLRSHLACYLLREEGHGHERVAHALGFHDAANFRRSFKRWTGLTPGQLGA</sequence>
<evidence type="ECO:0000256" key="3">
    <source>
        <dbReference type="ARBA" id="ARBA00023163"/>
    </source>
</evidence>
<dbReference type="Pfam" id="PF12833">
    <property type="entry name" value="HTH_18"/>
    <property type="match status" value="1"/>
</dbReference>
<dbReference type="PANTHER" id="PTHR47894:SF1">
    <property type="entry name" value="HTH-TYPE TRANSCRIPTIONAL REGULATOR VQSM"/>
    <property type="match status" value="1"/>
</dbReference>
<accession>A0ABU9CA19</accession>
<keyword evidence="2" id="KW-0238">DNA-binding</keyword>
<gene>
    <name evidence="5" type="ORF">AACH00_15545</name>
</gene>
<evidence type="ECO:0000256" key="2">
    <source>
        <dbReference type="ARBA" id="ARBA00023125"/>
    </source>
</evidence>
<protein>
    <submittedName>
        <fullName evidence="5">AraC family transcriptional regulator ligand-binding domain-containing protein</fullName>
    </submittedName>
</protein>
<evidence type="ECO:0000313" key="6">
    <source>
        <dbReference type="Proteomes" id="UP001379945"/>
    </source>
</evidence>
<dbReference type="SUPFAM" id="SSF46689">
    <property type="entry name" value="Homeodomain-like"/>
    <property type="match status" value="1"/>
</dbReference>
<feature type="domain" description="HTH araC/xylS-type" evidence="4">
    <location>
        <begin position="251"/>
        <end position="351"/>
    </location>
</feature>
<dbReference type="PROSITE" id="PS01124">
    <property type="entry name" value="HTH_ARAC_FAMILY_2"/>
    <property type="match status" value="1"/>
</dbReference>
<reference evidence="5 6" key="1">
    <citation type="submission" date="2024-04" db="EMBL/GenBank/DDBJ databases">
        <title>Novel species of the genus Ideonella isolated from streams.</title>
        <authorList>
            <person name="Lu H."/>
        </authorList>
    </citation>
    <scope>NUCLEOTIDE SEQUENCE [LARGE SCALE GENOMIC DNA]</scope>
    <source>
        <strain evidence="5 6">LYT19W</strain>
    </source>
</reference>
<dbReference type="SMART" id="SM00342">
    <property type="entry name" value="HTH_ARAC"/>
    <property type="match status" value="1"/>
</dbReference>
<evidence type="ECO:0000256" key="1">
    <source>
        <dbReference type="ARBA" id="ARBA00023015"/>
    </source>
</evidence>
<keyword evidence="1" id="KW-0805">Transcription regulation</keyword>
<organism evidence="5 6">
    <name type="scientific">Ideonella margarita</name>
    <dbReference type="NCBI Taxonomy" id="2984191"/>
    <lineage>
        <taxon>Bacteria</taxon>
        <taxon>Pseudomonadati</taxon>
        <taxon>Pseudomonadota</taxon>
        <taxon>Betaproteobacteria</taxon>
        <taxon>Burkholderiales</taxon>
        <taxon>Sphaerotilaceae</taxon>
        <taxon>Ideonella</taxon>
    </lineage>
</organism>
<keyword evidence="6" id="KW-1185">Reference proteome</keyword>
<name>A0ABU9CA19_9BURK</name>
<evidence type="ECO:0000259" key="4">
    <source>
        <dbReference type="PROSITE" id="PS01124"/>
    </source>
</evidence>
<dbReference type="InterPro" id="IPR032687">
    <property type="entry name" value="AraC-type_N"/>
</dbReference>
<dbReference type="InterPro" id="IPR018060">
    <property type="entry name" value="HTH_AraC"/>
</dbReference>
<dbReference type="InterPro" id="IPR009057">
    <property type="entry name" value="Homeodomain-like_sf"/>
</dbReference>
<dbReference type="PANTHER" id="PTHR47894">
    <property type="entry name" value="HTH-TYPE TRANSCRIPTIONAL REGULATOR GADX"/>
    <property type="match status" value="1"/>
</dbReference>
<dbReference type="Proteomes" id="UP001379945">
    <property type="component" value="Unassembled WGS sequence"/>
</dbReference>
<dbReference type="RefSeq" id="WP_341400084.1">
    <property type="nucleotide sequence ID" value="NZ_JBBUTI010000011.1"/>
</dbReference>
<dbReference type="Pfam" id="PF12625">
    <property type="entry name" value="Arabinose_bd"/>
    <property type="match status" value="1"/>
</dbReference>
<dbReference type="Gene3D" id="1.10.10.60">
    <property type="entry name" value="Homeodomain-like"/>
    <property type="match status" value="1"/>
</dbReference>